<gene>
    <name evidence="1" type="ORF">KIH73_02725</name>
</gene>
<dbReference type="EMBL" id="JAHBBD010000004">
    <property type="protein sequence ID" value="MBW3082301.1"/>
    <property type="molecule type" value="Genomic_DNA"/>
</dbReference>
<protein>
    <submittedName>
        <fullName evidence="1">Uncharacterized protein</fullName>
    </submittedName>
</protein>
<dbReference type="Proteomes" id="UP000812844">
    <property type="component" value="Unassembled WGS sequence"/>
</dbReference>
<sequence length="79" mass="8836">MMMLTAPFPKTADTAAALNGKPTAKNKHNPMHPNRIVIIASLYEHAEYHYLLPDAMLVIPRCVKKILTIPLIPNSGMLW</sequence>
<evidence type="ECO:0000313" key="2">
    <source>
        <dbReference type="Proteomes" id="UP000812844"/>
    </source>
</evidence>
<comment type="caution">
    <text evidence="1">The sequence shown here is derived from an EMBL/GenBank/DDBJ whole genome shotgun (WGS) entry which is preliminary data.</text>
</comment>
<reference evidence="1 2" key="1">
    <citation type="submission" date="2021-05" db="EMBL/GenBank/DDBJ databases">
        <title>Phylogenetic classification of ten novel species belonging to the genus Bifidobacterium comprising B. colchicus sp. nov., B. abeli sp. nov., B. bicoloris sp. nov., B. guerezis sp. nov., B. rosaliae sp. nov., B. santillanensis sp. nov., B. argentati sp. nov., B. amazzoni sp. nov., B. pluviali sp. nov., and B. pinnaculum sp. nov.</title>
        <authorList>
            <person name="Lugli G.A."/>
            <person name="Ruiz Garcia L."/>
            <person name="Margolles A."/>
            <person name="Ventura M."/>
        </authorList>
    </citation>
    <scope>NUCLEOTIDE SEQUENCE [LARGE SCALE GENOMIC DNA]</scope>
    <source>
        <strain evidence="1 2">6T3</strain>
    </source>
</reference>
<accession>A0ABS6W721</accession>
<organism evidence="1 2">
    <name type="scientific">Bifidobacterium phasiani</name>
    <dbReference type="NCBI Taxonomy" id="2834431"/>
    <lineage>
        <taxon>Bacteria</taxon>
        <taxon>Bacillati</taxon>
        <taxon>Actinomycetota</taxon>
        <taxon>Actinomycetes</taxon>
        <taxon>Bifidobacteriales</taxon>
        <taxon>Bifidobacteriaceae</taxon>
        <taxon>Bifidobacterium</taxon>
    </lineage>
</organism>
<keyword evidence="2" id="KW-1185">Reference proteome</keyword>
<name>A0ABS6W721_9BIFI</name>
<evidence type="ECO:0000313" key="1">
    <source>
        <dbReference type="EMBL" id="MBW3082301.1"/>
    </source>
</evidence>
<proteinExistence type="predicted"/>